<keyword evidence="6" id="KW-1185">Reference proteome</keyword>
<feature type="domain" description="Anticodon-binding" evidence="4">
    <location>
        <begin position="2"/>
        <end position="58"/>
    </location>
</feature>
<proteinExistence type="predicted"/>
<keyword evidence="1" id="KW-0963">Cytoplasm</keyword>
<sequence length="62" mass="7095">MEVDISGRRIKKALDYANREGLQQVLILGGNELASGKIRLKFMQDGREEDVAFEQLIRKHPI</sequence>
<keyword evidence="2" id="KW-0547">Nucleotide-binding</keyword>
<reference evidence="6" key="1">
    <citation type="journal article" date="2010" name="Environ. Microbiol.">
        <title>The genome of Syntrophomonas wolfei: new insights into syntrophic metabolism and biohydrogen production.</title>
        <authorList>
            <person name="Sieber J.R."/>
            <person name="Sims D.R."/>
            <person name="Han C."/>
            <person name="Kim E."/>
            <person name="Lykidis A."/>
            <person name="Lapidus A.L."/>
            <person name="McDonnald E."/>
            <person name="Rohlin L."/>
            <person name="Culley D.E."/>
            <person name="Gunsalus R."/>
            <person name="McInerney M.J."/>
        </authorList>
    </citation>
    <scope>NUCLEOTIDE SEQUENCE [LARGE SCALE GENOMIC DNA]</scope>
    <source>
        <strain evidence="6">DSM 2245B / Goettingen</strain>
    </source>
</reference>
<protein>
    <submittedName>
        <fullName evidence="5">Histidyl-tRNA synthetase</fullName>
    </submittedName>
</protein>
<evidence type="ECO:0000256" key="2">
    <source>
        <dbReference type="ARBA" id="ARBA00022840"/>
    </source>
</evidence>
<keyword evidence="3 5" id="KW-0436">Ligase</keyword>
<dbReference type="KEGG" id="swo:Swol_2284"/>
<dbReference type="InterPro" id="IPR004154">
    <property type="entry name" value="Anticodon-bd"/>
</dbReference>
<keyword evidence="3 5" id="KW-0030">Aminoacyl-tRNA synthetase</keyword>
<dbReference type="Proteomes" id="UP000001968">
    <property type="component" value="Chromosome"/>
</dbReference>
<dbReference type="Gene3D" id="3.40.50.800">
    <property type="entry name" value="Anticodon-binding domain"/>
    <property type="match status" value="1"/>
</dbReference>
<evidence type="ECO:0000256" key="3">
    <source>
        <dbReference type="ARBA" id="ARBA00023146"/>
    </source>
</evidence>
<evidence type="ECO:0000256" key="1">
    <source>
        <dbReference type="ARBA" id="ARBA00022490"/>
    </source>
</evidence>
<dbReference type="InterPro" id="IPR036621">
    <property type="entry name" value="Anticodon-bd_dom_sf"/>
</dbReference>
<evidence type="ECO:0000313" key="5">
    <source>
        <dbReference type="EMBL" id="ABI69575.1"/>
    </source>
</evidence>
<dbReference type="Pfam" id="PF03129">
    <property type="entry name" value="HGTP_anticodon"/>
    <property type="match status" value="1"/>
</dbReference>
<dbReference type="SUPFAM" id="SSF52954">
    <property type="entry name" value="Class II aaRS ABD-related"/>
    <property type="match status" value="1"/>
</dbReference>
<gene>
    <name evidence="5" type="ordered locus">Swol_2284</name>
</gene>
<name>Q0AUM9_SYNWW</name>
<dbReference type="HOGENOM" id="CLU_2902730_0_0_9"/>
<keyword evidence="2" id="KW-0067">ATP-binding</keyword>
<evidence type="ECO:0000259" key="4">
    <source>
        <dbReference type="Pfam" id="PF03129"/>
    </source>
</evidence>
<dbReference type="GO" id="GO:0005524">
    <property type="term" value="F:ATP binding"/>
    <property type="evidence" value="ECO:0007669"/>
    <property type="project" value="UniProtKB-KW"/>
</dbReference>
<dbReference type="GO" id="GO:0006418">
    <property type="term" value="P:tRNA aminoacylation for protein translation"/>
    <property type="evidence" value="ECO:0007669"/>
    <property type="project" value="UniProtKB-ARBA"/>
</dbReference>
<organism evidence="5 6">
    <name type="scientific">Syntrophomonas wolfei subsp. wolfei (strain DSM 2245B / Goettingen)</name>
    <dbReference type="NCBI Taxonomy" id="335541"/>
    <lineage>
        <taxon>Bacteria</taxon>
        <taxon>Bacillati</taxon>
        <taxon>Bacillota</taxon>
        <taxon>Clostridia</taxon>
        <taxon>Eubacteriales</taxon>
        <taxon>Syntrophomonadaceae</taxon>
        <taxon>Syntrophomonas</taxon>
    </lineage>
</organism>
<evidence type="ECO:0000313" key="6">
    <source>
        <dbReference type="Proteomes" id="UP000001968"/>
    </source>
</evidence>
<dbReference type="AlphaFoldDB" id="Q0AUM9"/>
<dbReference type="eggNOG" id="COG0124">
    <property type="taxonomic scope" value="Bacteria"/>
</dbReference>
<dbReference type="EMBL" id="CP000448">
    <property type="protein sequence ID" value="ABI69575.1"/>
    <property type="molecule type" value="Genomic_DNA"/>
</dbReference>
<dbReference type="STRING" id="335541.Swol_2284"/>
<accession>Q0AUM9</accession>
<dbReference type="GO" id="GO:0004812">
    <property type="term" value="F:aminoacyl-tRNA ligase activity"/>
    <property type="evidence" value="ECO:0007669"/>
    <property type="project" value="UniProtKB-KW"/>
</dbReference>